<evidence type="ECO:0000256" key="3">
    <source>
        <dbReference type="ARBA" id="ARBA00022705"/>
    </source>
</evidence>
<evidence type="ECO:0000256" key="1">
    <source>
        <dbReference type="ARBA" id="ARBA00022679"/>
    </source>
</evidence>
<dbReference type="Gene3D" id="3.40.50.300">
    <property type="entry name" value="P-loop containing nucleotide triphosphate hydrolases"/>
    <property type="match status" value="1"/>
</dbReference>
<proteinExistence type="predicted"/>
<dbReference type="GO" id="GO:0003887">
    <property type="term" value="F:DNA-directed DNA polymerase activity"/>
    <property type="evidence" value="ECO:0007669"/>
    <property type="project" value="UniProtKB-KW"/>
</dbReference>
<organism evidence="7 8">
    <name type="scientific">Pseudogemmatithrix spongiicola</name>
    <dbReference type="NCBI Taxonomy" id="3062599"/>
    <lineage>
        <taxon>Bacteria</taxon>
        <taxon>Pseudomonadati</taxon>
        <taxon>Gemmatimonadota</taxon>
        <taxon>Gemmatimonadia</taxon>
        <taxon>Gemmatimonadales</taxon>
        <taxon>Gemmatimonadaceae</taxon>
        <taxon>Pseudogemmatithrix</taxon>
    </lineage>
</organism>
<keyword evidence="3" id="KW-0235">DNA replication</keyword>
<evidence type="ECO:0000259" key="5">
    <source>
        <dbReference type="Pfam" id="PF06144"/>
    </source>
</evidence>
<dbReference type="SUPFAM" id="SSF52540">
    <property type="entry name" value="P-loop containing nucleoside triphosphate hydrolases"/>
    <property type="match status" value="1"/>
</dbReference>
<dbReference type="InterPro" id="IPR010372">
    <property type="entry name" value="DNA_pol3_delta_N"/>
</dbReference>
<evidence type="ECO:0000313" key="7">
    <source>
        <dbReference type="EMBL" id="WKW16534.1"/>
    </source>
</evidence>
<dbReference type="InterPro" id="IPR027417">
    <property type="entry name" value="P-loop_NTPase"/>
</dbReference>
<dbReference type="EC" id="2.7.7.7" evidence="7"/>
<gene>
    <name evidence="7" type="primary">holA</name>
    <name evidence="6" type="ORF">Strain138_002953</name>
    <name evidence="7" type="ORF">Strain318_002951</name>
</gene>
<evidence type="ECO:0000256" key="4">
    <source>
        <dbReference type="ARBA" id="ARBA00022932"/>
    </source>
</evidence>
<dbReference type="PANTHER" id="PTHR34388">
    <property type="entry name" value="DNA POLYMERASE III SUBUNIT DELTA"/>
    <property type="match status" value="1"/>
</dbReference>
<reference evidence="7" key="1">
    <citation type="submission" date="2023-07" db="EMBL/GenBank/DDBJ databases">
        <authorList>
            <person name="Haufschild T."/>
            <person name="Kallscheuer N."/>
            <person name="Hammer J."/>
            <person name="Kohn T."/>
            <person name="Kabuu M."/>
            <person name="Jogler M."/>
            <person name="Wohfarth N."/>
            <person name="Heuer A."/>
            <person name="Rohde M."/>
            <person name="van Teeseling M.C.F."/>
            <person name="Jogler C."/>
        </authorList>
    </citation>
    <scope>NUCLEOTIDE SEQUENCE</scope>
    <source>
        <strain evidence="6">Strain 138</strain>
        <strain evidence="7">Strain 318</strain>
    </source>
</reference>
<dbReference type="GO" id="GO:0006261">
    <property type="term" value="P:DNA-templated DNA replication"/>
    <property type="evidence" value="ECO:0007669"/>
    <property type="project" value="TreeGrafter"/>
</dbReference>
<sequence>MAATSFKSLRTALETGGFDPVYVFHGADDHLKDEWVRLVMAHAVDESTRDFNCDVLRGAELEVSGLSAALEALPMLAARRLVVLRDPGAMKKPLRERLERYLAKPAPEVVLLLVVPSTATKLDPWLAKAGSVYEFKELEGEELAKWIAKEAKDRCGVAITAAAVDRLAGYTGSDLPMLAGELRKLAAYVNGGTIDEAAVEAMTGVRPGATLADLLDRAAQRDTTGAIAIVRDVLAQPKQSGVTTVLALTAQMLAIGWGCAARARGMSASRLESEFFTLLKEGGSVYTGRSWGDAVKCWARAVPKWSVADVVRALPHLHAADATLKDTRISSEEQVIVSLLLAITPPSGAKRAA</sequence>
<accession>A0AA49JXE7</accession>
<dbReference type="Proteomes" id="UP001229955">
    <property type="component" value="Chromosome"/>
</dbReference>
<keyword evidence="4" id="KW-0239">DNA-directed DNA polymerase</keyword>
<evidence type="ECO:0000313" key="8">
    <source>
        <dbReference type="Proteomes" id="UP001229955"/>
    </source>
</evidence>
<keyword evidence="1 7" id="KW-0808">Transferase</keyword>
<protein>
    <submittedName>
        <fullName evidence="7">DNA polymerase III subunit delta</fullName>
        <ecNumber evidence="7">2.7.7.7</ecNumber>
    </submittedName>
</protein>
<dbReference type="GO" id="GO:0003677">
    <property type="term" value="F:DNA binding"/>
    <property type="evidence" value="ECO:0007669"/>
    <property type="project" value="InterPro"/>
</dbReference>
<evidence type="ECO:0000256" key="2">
    <source>
        <dbReference type="ARBA" id="ARBA00022695"/>
    </source>
</evidence>
<keyword evidence="2 7" id="KW-0548">Nucleotidyltransferase</keyword>
<keyword evidence="8" id="KW-1185">Reference proteome</keyword>
<name>A0AA49K2W6_9BACT</name>
<dbReference type="Pfam" id="PF06144">
    <property type="entry name" value="DNA_pol3_delta"/>
    <property type="match status" value="1"/>
</dbReference>
<dbReference type="PANTHER" id="PTHR34388:SF1">
    <property type="entry name" value="DNA POLYMERASE III SUBUNIT DELTA"/>
    <property type="match status" value="1"/>
</dbReference>
<dbReference type="Gene3D" id="1.10.8.60">
    <property type="match status" value="1"/>
</dbReference>
<dbReference type="NCBIfam" id="TIGR01128">
    <property type="entry name" value="holA"/>
    <property type="match status" value="1"/>
</dbReference>
<dbReference type="InterPro" id="IPR005790">
    <property type="entry name" value="DNA_polIII_delta"/>
</dbReference>
<dbReference type="GO" id="GO:0009360">
    <property type="term" value="C:DNA polymerase III complex"/>
    <property type="evidence" value="ECO:0007669"/>
    <property type="project" value="InterPro"/>
</dbReference>
<dbReference type="AlphaFoldDB" id="A0AA49K2W6"/>
<dbReference type="EMBL" id="CP130613">
    <property type="protein sequence ID" value="WKW16534.1"/>
    <property type="molecule type" value="Genomic_DNA"/>
</dbReference>
<dbReference type="KEGG" id="pspc:Strain318_002951"/>
<evidence type="ECO:0000313" key="6">
    <source>
        <dbReference type="EMBL" id="WKW13628.1"/>
    </source>
</evidence>
<feature type="domain" description="DNA polymerase III delta N-terminal" evidence="5">
    <location>
        <begin position="22"/>
        <end position="122"/>
    </location>
</feature>
<dbReference type="EMBL" id="CP130612">
    <property type="protein sequence ID" value="WKW13628.1"/>
    <property type="molecule type" value="Genomic_DNA"/>
</dbReference>
<accession>A0AA49K2W6</accession>
<dbReference type="RefSeq" id="WP_367886466.1">
    <property type="nucleotide sequence ID" value="NZ_CP130612.1"/>
</dbReference>